<sequence>MIDVVWTKRYLRELSEIADYLAERNPGAAARIVRDIHSKTKTLLSNNPFIGRPGEIDNTRELVLPASGYIVAYRVRDERVEVLFVQHGAKEWPRDIS</sequence>
<protein>
    <submittedName>
        <fullName evidence="3">Toxin ParE1/3/4</fullName>
    </submittedName>
</protein>
<organism evidence="3 4">
    <name type="scientific">Agrobacterium larrymoorei</name>
    <dbReference type="NCBI Taxonomy" id="160699"/>
    <lineage>
        <taxon>Bacteria</taxon>
        <taxon>Pseudomonadati</taxon>
        <taxon>Pseudomonadota</taxon>
        <taxon>Alphaproteobacteria</taxon>
        <taxon>Hyphomicrobiales</taxon>
        <taxon>Rhizobiaceae</taxon>
        <taxon>Rhizobium/Agrobacterium group</taxon>
        <taxon>Agrobacterium</taxon>
    </lineage>
</organism>
<gene>
    <name evidence="3" type="ORF">QE369_003637</name>
</gene>
<reference evidence="3" key="1">
    <citation type="submission" date="2023-08" db="EMBL/GenBank/DDBJ databases">
        <title>Functional and genomic diversity of the sorghum phyllosphere microbiome.</title>
        <authorList>
            <person name="Shade A."/>
        </authorList>
    </citation>
    <scope>NUCLEOTIDE SEQUENCE</scope>
    <source>
        <strain evidence="3">SORGH_AS_0974</strain>
    </source>
</reference>
<dbReference type="InterPro" id="IPR007712">
    <property type="entry name" value="RelE/ParE_toxin"/>
</dbReference>
<name>A0AAJ2BBM0_9HYPH</name>
<dbReference type="Proteomes" id="UP001255601">
    <property type="component" value="Unassembled WGS sequence"/>
</dbReference>
<dbReference type="InterPro" id="IPR035093">
    <property type="entry name" value="RelE/ParE_toxin_dom_sf"/>
</dbReference>
<dbReference type="InterPro" id="IPR051803">
    <property type="entry name" value="TA_system_RelE-like_toxin"/>
</dbReference>
<comment type="similarity">
    <text evidence="1">Belongs to the RelE toxin family.</text>
</comment>
<evidence type="ECO:0000313" key="4">
    <source>
        <dbReference type="Proteomes" id="UP001255601"/>
    </source>
</evidence>
<dbReference type="EMBL" id="JAVIZC010000003">
    <property type="protein sequence ID" value="MDR6103440.1"/>
    <property type="molecule type" value="Genomic_DNA"/>
</dbReference>
<dbReference type="AlphaFoldDB" id="A0AAJ2BBM0"/>
<dbReference type="Gene3D" id="3.30.2310.20">
    <property type="entry name" value="RelE-like"/>
    <property type="match status" value="1"/>
</dbReference>
<accession>A0AAJ2BBM0</accession>
<dbReference type="NCBIfam" id="TIGR02385">
    <property type="entry name" value="RelE_StbE"/>
    <property type="match status" value="1"/>
</dbReference>
<evidence type="ECO:0000256" key="2">
    <source>
        <dbReference type="ARBA" id="ARBA00022649"/>
    </source>
</evidence>
<keyword evidence="2" id="KW-1277">Toxin-antitoxin system</keyword>
<dbReference type="PANTHER" id="PTHR33755">
    <property type="entry name" value="TOXIN PARE1-RELATED"/>
    <property type="match status" value="1"/>
</dbReference>
<dbReference type="PANTHER" id="PTHR33755:SF6">
    <property type="entry name" value="PLASMID STABILIZATION SYSTEM PROTEIN"/>
    <property type="match status" value="1"/>
</dbReference>
<evidence type="ECO:0000313" key="3">
    <source>
        <dbReference type="EMBL" id="MDR6103440.1"/>
    </source>
</evidence>
<comment type="caution">
    <text evidence="3">The sequence shown here is derived from an EMBL/GenBank/DDBJ whole genome shotgun (WGS) entry which is preliminary data.</text>
</comment>
<evidence type="ECO:0000256" key="1">
    <source>
        <dbReference type="ARBA" id="ARBA00006226"/>
    </source>
</evidence>
<dbReference type="Pfam" id="PF05016">
    <property type="entry name" value="ParE_toxin"/>
    <property type="match status" value="1"/>
</dbReference>
<proteinExistence type="inferred from homology"/>